<accession>A0A5J6JJ28</accession>
<dbReference type="Proteomes" id="UP000325563">
    <property type="component" value="Chromosome"/>
</dbReference>
<dbReference type="EMBL" id="CP023692">
    <property type="protein sequence ID" value="QEV49742.1"/>
    <property type="molecule type" value="Genomic_DNA"/>
</dbReference>
<evidence type="ECO:0000313" key="3">
    <source>
        <dbReference type="Proteomes" id="UP000325563"/>
    </source>
</evidence>
<evidence type="ECO:0000256" key="1">
    <source>
        <dbReference type="SAM" id="Coils"/>
    </source>
</evidence>
<feature type="coiled-coil region" evidence="1">
    <location>
        <begin position="50"/>
        <end position="98"/>
    </location>
</feature>
<proteinExistence type="predicted"/>
<name>A0A5J6JJ28_STRVI</name>
<keyword evidence="1" id="KW-0175">Coiled coil</keyword>
<keyword evidence="3" id="KW-1185">Reference proteome</keyword>
<protein>
    <submittedName>
        <fullName evidence="2">Uncharacterized protein</fullName>
    </submittedName>
</protein>
<organism evidence="2 3">
    <name type="scientific">Streptomyces vinaceus</name>
    <dbReference type="NCBI Taxonomy" id="1960"/>
    <lineage>
        <taxon>Bacteria</taxon>
        <taxon>Bacillati</taxon>
        <taxon>Actinomycetota</taxon>
        <taxon>Actinomycetes</taxon>
        <taxon>Kitasatosporales</taxon>
        <taxon>Streptomycetaceae</taxon>
        <taxon>Streptomyces</taxon>
    </lineage>
</organism>
<dbReference type="KEGG" id="svn:CP980_09390"/>
<dbReference type="AlphaFoldDB" id="A0A5J6JJ28"/>
<gene>
    <name evidence="2" type="ORF">CP980_09390</name>
</gene>
<evidence type="ECO:0000313" key="2">
    <source>
        <dbReference type="EMBL" id="QEV49742.1"/>
    </source>
</evidence>
<reference evidence="2 3" key="1">
    <citation type="submission" date="2017-09" db="EMBL/GenBank/DDBJ databases">
        <authorList>
            <person name="Lee N."/>
            <person name="Cho B.-K."/>
        </authorList>
    </citation>
    <scope>NUCLEOTIDE SEQUENCE [LARGE SCALE GENOMIC DNA]</scope>
    <source>
        <strain evidence="2 3">ATCC 27476</strain>
    </source>
</reference>
<sequence>MPLRSDGQLTVKSLAEEAGLRRNKLTHKHTGLKDLFYALIRAQDVQPKAADALKRNNNELTARLKKAREECDQLQTQVKQLVRVIQVLEVENHQLRESAGQDGVVRVLHQR</sequence>